<feature type="signal peptide" evidence="2">
    <location>
        <begin position="1"/>
        <end position="22"/>
    </location>
</feature>
<evidence type="ECO:0000313" key="4">
    <source>
        <dbReference type="Proteomes" id="UP001177140"/>
    </source>
</evidence>
<reference evidence="3" key="1">
    <citation type="submission" date="2022-03" db="EMBL/GenBank/DDBJ databases">
        <title>A functionally conserved STORR gene fusion in Papaver species that diverged 16.8 million years ago.</title>
        <authorList>
            <person name="Catania T."/>
        </authorList>
    </citation>
    <scope>NUCLEOTIDE SEQUENCE</scope>
    <source>
        <strain evidence="3">S-191538</strain>
    </source>
</reference>
<evidence type="ECO:0000256" key="1">
    <source>
        <dbReference type="SAM" id="Phobius"/>
    </source>
</evidence>
<comment type="caution">
    <text evidence="3">The sequence shown here is derived from an EMBL/GenBank/DDBJ whole genome shotgun (WGS) entry which is preliminary data.</text>
</comment>
<keyword evidence="1" id="KW-0812">Transmembrane</keyword>
<feature type="chain" id="PRO_5041263753" evidence="2">
    <location>
        <begin position="23"/>
        <end position="125"/>
    </location>
</feature>
<gene>
    <name evidence="3" type="ORF">MKW94_003905</name>
</gene>
<feature type="transmembrane region" description="Helical" evidence="1">
    <location>
        <begin position="102"/>
        <end position="123"/>
    </location>
</feature>
<accession>A0AA41S1K5</accession>
<keyword evidence="4" id="KW-1185">Reference proteome</keyword>
<dbReference type="Proteomes" id="UP001177140">
    <property type="component" value="Unassembled WGS sequence"/>
</dbReference>
<dbReference type="EMBL" id="JAJJMA010080771">
    <property type="protein sequence ID" value="MCL7028546.1"/>
    <property type="molecule type" value="Genomic_DNA"/>
</dbReference>
<sequence length="125" mass="12865">MANVSSLVIVFFFAALVVLQSAYVSGSGSPGDGQCDPFLQVDMNVSSCGECDAACSPLTTSACVSDSANEGAYVCECCPKTNSKALQEYTSVDTATPAAADAATSLPLLSFSLLLSFILNMLLNQ</sequence>
<evidence type="ECO:0000256" key="2">
    <source>
        <dbReference type="SAM" id="SignalP"/>
    </source>
</evidence>
<name>A0AA41S1K5_PAPNU</name>
<keyword evidence="1" id="KW-1133">Transmembrane helix</keyword>
<dbReference type="AlphaFoldDB" id="A0AA41S1K5"/>
<evidence type="ECO:0000313" key="3">
    <source>
        <dbReference type="EMBL" id="MCL7028546.1"/>
    </source>
</evidence>
<protein>
    <submittedName>
        <fullName evidence="3">Uncharacterized protein</fullName>
    </submittedName>
</protein>
<proteinExistence type="predicted"/>
<keyword evidence="2" id="KW-0732">Signal</keyword>
<organism evidence="3 4">
    <name type="scientific">Papaver nudicaule</name>
    <name type="common">Iceland poppy</name>
    <dbReference type="NCBI Taxonomy" id="74823"/>
    <lineage>
        <taxon>Eukaryota</taxon>
        <taxon>Viridiplantae</taxon>
        <taxon>Streptophyta</taxon>
        <taxon>Embryophyta</taxon>
        <taxon>Tracheophyta</taxon>
        <taxon>Spermatophyta</taxon>
        <taxon>Magnoliopsida</taxon>
        <taxon>Ranunculales</taxon>
        <taxon>Papaveraceae</taxon>
        <taxon>Papaveroideae</taxon>
        <taxon>Papaver</taxon>
    </lineage>
</organism>
<keyword evidence="1" id="KW-0472">Membrane</keyword>